<dbReference type="AlphaFoldDB" id="A0A974S448"/>
<dbReference type="Proteomes" id="UP000595894">
    <property type="component" value="Chromosome"/>
</dbReference>
<dbReference type="RefSeq" id="WP_202092333.1">
    <property type="nucleotide sequence ID" value="NZ_CP061035.1"/>
</dbReference>
<organism evidence="1 2">
    <name type="scientific">Sphingomonas aliaeris</name>
    <dbReference type="NCBI Taxonomy" id="2759526"/>
    <lineage>
        <taxon>Bacteria</taxon>
        <taxon>Pseudomonadati</taxon>
        <taxon>Pseudomonadota</taxon>
        <taxon>Alphaproteobacteria</taxon>
        <taxon>Sphingomonadales</taxon>
        <taxon>Sphingomonadaceae</taxon>
        <taxon>Sphingomonas</taxon>
    </lineage>
</organism>
<evidence type="ECO:0000313" key="1">
    <source>
        <dbReference type="EMBL" id="QQV76705.1"/>
    </source>
</evidence>
<sequence length="290" mass="30317">MYLATPLAFAAHPAVAKPNVIGIPLPSAEVTDTASIAYVVVNVPAATQLAGERSLSAAIDYEVRRRIASPPTGSGAADMLEVEARSDFPDVVADRGSGTFGDAVVASHAERIAFLRQRIDAQRTGGADARIVADLRMRLHRAEAARRLAVARGHVENMAVTDCVTNGQAGCLPTAKSPPVRINIHAAPILQAKRKTGASPRTVFVATPRSGQRLTLGIATARPKQASKVVTGLGPSPRLTLAPHSPEQRLAGARASLAKARSSLATIDDARAAGLLQFPGSDTWSLNRIA</sequence>
<protein>
    <submittedName>
        <fullName evidence="1">Uncharacterized protein</fullName>
    </submittedName>
</protein>
<proteinExistence type="predicted"/>
<evidence type="ECO:0000313" key="2">
    <source>
        <dbReference type="Proteomes" id="UP000595894"/>
    </source>
</evidence>
<dbReference type="KEGG" id="sari:H5J25_14960"/>
<keyword evidence="2" id="KW-1185">Reference proteome</keyword>
<dbReference type="EMBL" id="CP061035">
    <property type="protein sequence ID" value="QQV76705.1"/>
    <property type="molecule type" value="Genomic_DNA"/>
</dbReference>
<accession>A0A974S448</accession>
<name>A0A974S448_9SPHN</name>
<reference evidence="2" key="1">
    <citation type="submission" date="2020-09" db="EMBL/GenBank/DDBJ databases">
        <title>Sphingomonas sp., a new species isolated from pork steak.</title>
        <authorList>
            <person name="Heidler von Heilborn D."/>
        </authorList>
    </citation>
    <scope>NUCLEOTIDE SEQUENCE [LARGE SCALE GENOMIC DNA]</scope>
</reference>
<gene>
    <name evidence="1" type="ORF">H5J25_14960</name>
</gene>